<dbReference type="SUPFAM" id="SSF117856">
    <property type="entry name" value="AF0104/ALDC/Ptd012-like"/>
    <property type="match status" value="1"/>
</dbReference>
<dbReference type="Proteomes" id="UP001281203">
    <property type="component" value="Unassembled WGS sequence"/>
</dbReference>
<comment type="caution">
    <text evidence="9">The sequence shown here is derived from an EMBL/GenBank/DDBJ whole genome shotgun (WGS) entry which is preliminary data.</text>
</comment>
<evidence type="ECO:0000313" key="10">
    <source>
        <dbReference type="Proteomes" id="UP001281203"/>
    </source>
</evidence>
<proteinExistence type="inferred from homology"/>
<evidence type="ECO:0000313" key="9">
    <source>
        <dbReference type="EMBL" id="MDV2481796.1"/>
    </source>
</evidence>
<comment type="pathway">
    <text evidence="2">Polyol metabolism; (R,R)-butane-2,3-diol biosynthesis; (R,R)-butane-2,3-diol from pyruvate: step 2/3.</text>
</comment>
<dbReference type="RefSeq" id="WP_317064816.1">
    <property type="nucleotide sequence ID" value="NZ_WBKO01000001.1"/>
</dbReference>
<evidence type="ECO:0000256" key="8">
    <source>
        <dbReference type="ARBA" id="ARBA00023239"/>
    </source>
</evidence>
<dbReference type="NCBIfam" id="TIGR01252">
    <property type="entry name" value="acetolac_decarb"/>
    <property type="match status" value="1"/>
</dbReference>
<dbReference type="Gene3D" id="3.30.1330.80">
    <property type="entry name" value="Hypothetical protein, similar to alpha- acetolactate decarboxylase, domain 2"/>
    <property type="match status" value="2"/>
</dbReference>
<organism evidence="9 10">
    <name type="scientific">Methanoculleus caldifontis</name>
    <dbReference type="NCBI Taxonomy" id="2651577"/>
    <lineage>
        <taxon>Archaea</taxon>
        <taxon>Methanobacteriati</taxon>
        <taxon>Methanobacteriota</taxon>
        <taxon>Stenosarchaea group</taxon>
        <taxon>Methanomicrobia</taxon>
        <taxon>Methanomicrobiales</taxon>
        <taxon>Methanomicrobiaceae</taxon>
        <taxon>Methanoculleus</taxon>
    </lineage>
</organism>
<keyword evidence="10" id="KW-1185">Reference proteome</keyword>
<keyword evidence="6" id="KW-0210">Decarboxylase</keyword>
<dbReference type="PANTHER" id="PTHR35524:SF1">
    <property type="entry name" value="ALPHA-ACETOLACTATE DECARBOXYLASE"/>
    <property type="match status" value="1"/>
</dbReference>
<protein>
    <recommendedName>
        <fullName evidence="5">Alpha-acetolactate decarboxylase</fullName>
        <ecNumber evidence="4">4.1.1.5</ecNumber>
    </recommendedName>
</protein>
<accession>A0ABU3X186</accession>
<evidence type="ECO:0000256" key="5">
    <source>
        <dbReference type="ARBA" id="ARBA00020164"/>
    </source>
</evidence>
<keyword evidence="7" id="KW-0005">Acetoin biosynthesis</keyword>
<evidence type="ECO:0000256" key="2">
    <source>
        <dbReference type="ARBA" id="ARBA00005170"/>
    </source>
</evidence>
<evidence type="ECO:0000256" key="3">
    <source>
        <dbReference type="ARBA" id="ARBA00007106"/>
    </source>
</evidence>
<dbReference type="CDD" id="cd17299">
    <property type="entry name" value="acetolactate_decarboxylase"/>
    <property type="match status" value="1"/>
</dbReference>
<sequence>MAESPVLRYAAVAVVFLLIGAGIALAAAPRSAGSGDDAGADRDTLFQVSTIDALLQGMYDGSLTFDELATYGDLGIGCGDRLDGELVGVDGEWYLIRTDGRAYPVTGSATTPFAAATFFDPDLTITVGEPTNLTGFGRHLEAELPSRNLFYAIRMDGTFPRVVTRSVPVQEKPYPRLADVTANQTVFTFENVTGTVVGFWAPELVKGINVPGYHLHFITRDRTAGGHLLDMTVPEDSVVQIDVTTNFTMVLPGAGDFWTVDLSDDLSDDLERVEK</sequence>
<dbReference type="PIRSF" id="PIRSF001332">
    <property type="entry name" value="Acetolac_decarb"/>
    <property type="match status" value="1"/>
</dbReference>
<dbReference type="EC" id="4.1.1.5" evidence="4"/>
<evidence type="ECO:0000256" key="4">
    <source>
        <dbReference type="ARBA" id="ARBA00013204"/>
    </source>
</evidence>
<dbReference type="PANTHER" id="PTHR35524">
    <property type="entry name" value="ALPHA-ACETOLACTATE DECARBOXYLASE"/>
    <property type="match status" value="1"/>
</dbReference>
<keyword evidence="8 9" id="KW-0456">Lyase</keyword>
<dbReference type="Pfam" id="PF03306">
    <property type="entry name" value="AAL_decarboxy"/>
    <property type="match status" value="1"/>
</dbReference>
<dbReference type="GO" id="GO:0047605">
    <property type="term" value="F:acetolactate decarboxylase activity"/>
    <property type="evidence" value="ECO:0007669"/>
    <property type="project" value="UniProtKB-EC"/>
</dbReference>
<evidence type="ECO:0000256" key="1">
    <source>
        <dbReference type="ARBA" id="ARBA00001784"/>
    </source>
</evidence>
<gene>
    <name evidence="9" type="primary">budA</name>
    <name evidence="9" type="ORF">F8E02_07205</name>
</gene>
<comment type="catalytic activity">
    <reaction evidence="1">
        <text>(2S)-2-acetolactate + H(+) = (R)-acetoin + CO2</text>
        <dbReference type="Rhea" id="RHEA:21580"/>
        <dbReference type="ChEBI" id="CHEBI:15378"/>
        <dbReference type="ChEBI" id="CHEBI:15686"/>
        <dbReference type="ChEBI" id="CHEBI:16526"/>
        <dbReference type="ChEBI" id="CHEBI:58476"/>
        <dbReference type="EC" id="4.1.1.5"/>
    </reaction>
</comment>
<name>A0ABU3X186_9EURY</name>
<dbReference type="InterPro" id="IPR005128">
    <property type="entry name" value="Acetolactate_a_deCO2ase"/>
</dbReference>
<reference evidence="9 10" key="1">
    <citation type="submission" date="2019-10" db="EMBL/GenBank/DDBJ databases">
        <title>Isolation and characterization of Methanoculleus sp. Wushi-C6 from a hot spring well.</title>
        <authorList>
            <person name="Chen S.-C."/>
            <person name="Lan Z.-H."/>
            <person name="You Y.-T."/>
            <person name="Lai M.-C."/>
        </authorList>
    </citation>
    <scope>NUCLEOTIDE SEQUENCE [LARGE SCALE GENOMIC DNA]</scope>
    <source>
        <strain evidence="9 10">Wushi-C6</strain>
    </source>
</reference>
<evidence type="ECO:0000256" key="7">
    <source>
        <dbReference type="ARBA" id="ARBA00023061"/>
    </source>
</evidence>
<dbReference type="EMBL" id="WBKO01000001">
    <property type="protein sequence ID" value="MDV2481796.1"/>
    <property type="molecule type" value="Genomic_DNA"/>
</dbReference>
<evidence type="ECO:0000256" key="6">
    <source>
        <dbReference type="ARBA" id="ARBA00022793"/>
    </source>
</evidence>
<comment type="similarity">
    <text evidence="3">Belongs to the alpha-acetolactate decarboxylase family.</text>
</comment>